<dbReference type="InterPro" id="IPR011701">
    <property type="entry name" value="MFS"/>
</dbReference>
<dbReference type="CDD" id="cd06173">
    <property type="entry name" value="MFS_MefA_like"/>
    <property type="match status" value="1"/>
</dbReference>
<dbReference type="PANTHER" id="PTHR43266">
    <property type="entry name" value="MACROLIDE-EFFLUX PROTEIN"/>
    <property type="match status" value="1"/>
</dbReference>
<name>A0ABY7NUJ3_9SPHN</name>
<comment type="subcellular location">
    <subcellularLocation>
        <location evidence="1">Cell membrane</location>
        <topology evidence="1">Multi-pass membrane protein</topology>
    </subcellularLocation>
</comment>
<keyword evidence="5 7" id="KW-1133">Transmembrane helix</keyword>
<keyword evidence="2" id="KW-0813">Transport</keyword>
<evidence type="ECO:0000256" key="6">
    <source>
        <dbReference type="ARBA" id="ARBA00023136"/>
    </source>
</evidence>
<evidence type="ECO:0000256" key="2">
    <source>
        <dbReference type="ARBA" id="ARBA00022448"/>
    </source>
</evidence>
<evidence type="ECO:0000256" key="7">
    <source>
        <dbReference type="SAM" id="Phobius"/>
    </source>
</evidence>
<dbReference type="InterPro" id="IPR036259">
    <property type="entry name" value="MFS_trans_sf"/>
</dbReference>
<dbReference type="EMBL" id="CP115174">
    <property type="protein sequence ID" value="WBO24560.1"/>
    <property type="molecule type" value="Genomic_DNA"/>
</dbReference>
<evidence type="ECO:0000256" key="1">
    <source>
        <dbReference type="ARBA" id="ARBA00004651"/>
    </source>
</evidence>
<dbReference type="Proteomes" id="UP001210865">
    <property type="component" value="Chromosome"/>
</dbReference>
<feature type="transmembrane region" description="Helical" evidence="7">
    <location>
        <begin position="330"/>
        <end position="353"/>
    </location>
</feature>
<feature type="transmembrane region" description="Helical" evidence="7">
    <location>
        <begin position="222"/>
        <end position="244"/>
    </location>
</feature>
<evidence type="ECO:0000313" key="9">
    <source>
        <dbReference type="Proteomes" id="UP001210865"/>
    </source>
</evidence>
<feature type="transmembrane region" description="Helical" evidence="7">
    <location>
        <begin position="394"/>
        <end position="415"/>
    </location>
</feature>
<keyword evidence="9" id="KW-1185">Reference proteome</keyword>
<evidence type="ECO:0000256" key="4">
    <source>
        <dbReference type="ARBA" id="ARBA00022692"/>
    </source>
</evidence>
<gene>
    <name evidence="8" type="ORF">PBT88_04765</name>
</gene>
<dbReference type="Gene3D" id="1.20.1250.20">
    <property type="entry name" value="MFS general substrate transporter like domains"/>
    <property type="match status" value="1"/>
</dbReference>
<feature type="transmembrane region" description="Helical" evidence="7">
    <location>
        <begin position="256"/>
        <end position="276"/>
    </location>
</feature>
<dbReference type="Pfam" id="PF07690">
    <property type="entry name" value="MFS_1"/>
    <property type="match status" value="1"/>
</dbReference>
<protein>
    <submittedName>
        <fullName evidence="8">MFS transporter</fullName>
    </submittedName>
</protein>
<evidence type="ECO:0000313" key="8">
    <source>
        <dbReference type="EMBL" id="WBO24560.1"/>
    </source>
</evidence>
<keyword evidence="3" id="KW-1003">Cell membrane</keyword>
<dbReference type="RefSeq" id="WP_270079180.1">
    <property type="nucleotide sequence ID" value="NZ_CP115174.1"/>
</dbReference>
<sequence length="427" mass="45238">MQLSLRLLTRRRFLPLFTTQFLGAFNDNLFKTSMVMLVTYRIFSDDSREAAFNAAANALFILPFFLFSALAGQVADTRDKAGIIRLVKSCEIVIMLVGAAGLMLESIPLLLSALFAMGVHSTFFGPIKYALLPQHLHKDEVLGGTGLVEAGTYGGVLLGILVGGIIPPAATAATVLAVALLGRIAGSQVPPAPPVVEDHSIDFHVIRSSIRLVSETLHVPRLMLAVAATSCFWMQAAILGTLFVPLVKNVLGADQQVATLFLSVFSIGVGVGAIAINRLLCGTVSARYAPAAAILMGLCLLDLHHVASHWEAPDEMVGWRGFIALHSARHILADLFGVAMFGGMFVVPLYAFLTTTVDKLHTARTVAANNIVNSGAMVVGALLFAGMVRCGVNVADTLIVTALGSLAAAIIAWRLHRACTEPALSST</sequence>
<evidence type="ECO:0000256" key="5">
    <source>
        <dbReference type="ARBA" id="ARBA00022989"/>
    </source>
</evidence>
<reference evidence="8 9" key="1">
    <citation type="submission" date="2022-12" db="EMBL/GenBank/DDBJ databases">
        <title>Sphingomonas abieness sp. nov., an endophytic bacterium isolated from Abies koreana.</title>
        <authorList>
            <person name="Jiang L."/>
            <person name="Lee J."/>
        </authorList>
    </citation>
    <scope>NUCLEOTIDE SEQUENCE [LARGE SCALE GENOMIC DNA]</scope>
    <source>
        <strain evidence="9">PAMB 00755</strain>
    </source>
</reference>
<feature type="transmembrane region" description="Helical" evidence="7">
    <location>
        <begin position="365"/>
        <end position="388"/>
    </location>
</feature>
<accession>A0ABY7NUJ3</accession>
<dbReference type="PANTHER" id="PTHR43266:SF2">
    <property type="entry name" value="MAJOR FACILITATOR SUPERFAMILY (MFS) PROFILE DOMAIN-CONTAINING PROTEIN"/>
    <property type="match status" value="1"/>
</dbReference>
<feature type="transmembrane region" description="Helical" evidence="7">
    <location>
        <begin position="288"/>
        <end position="310"/>
    </location>
</feature>
<proteinExistence type="predicted"/>
<organism evidence="8 9">
    <name type="scientific">Sphingomonas abietis</name>
    <dbReference type="NCBI Taxonomy" id="3012344"/>
    <lineage>
        <taxon>Bacteria</taxon>
        <taxon>Pseudomonadati</taxon>
        <taxon>Pseudomonadota</taxon>
        <taxon>Alphaproteobacteria</taxon>
        <taxon>Sphingomonadales</taxon>
        <taxon>Sphingomonadaceae</taxon>
        <taxon>Sphingomonas</taxon>
    </lineage>
</organism>
<dbReference type="SUPFAM" id="SSF103473">
    <property type="entry name" value="MFS general substrate transporter"/>
    <property type="match status" value="1"/>
</dbReference>
<feature type="transmembrane region" description="Helical" evidence="7">
    <location>
        <begin position="156"/>
        <end position="181"/>
    </location>
</feature>
<feature type="transmembrane region" description="Helical" evidence="7">
    <location>
        <begin position="92"/>
        <end position="116"/>
    </location>
</feature>
<evidence type="ECO:0000256" key="3">
    <source>
        <dbReference type="ARBA" id="ARBA00022475"/>
    </source>
</evidence>
<keyword evidence="4 7" id="KW-0812">Transmembrane</keyword>
<feature type="transmembrane region" description="Helical" evidence="7">
    <location>
        <begin position="50"/>
        <end position="71"/>
    </location>
</feature>
<keyword evidence="6 7" id="KW-0472">Membrane</keyword>